<dbReference type="AlphaFoldDB" id="A0A921UZU6"/>
<dbReference type="Pfam" id="PF13912">
    <property type="entry name" value="zf-C2H2_6"/>
    <property type="match status" value="3"/>
</dbReference>
<evidence type="ECO:0000256" key="1">
    <source>
        <dbReference type="PROSITE-ProRule" id="PRU00042"/>
    </source>
</evidence>
<dbReference type="PROSITE" id="PS50157">
    <property type="entry name" value="ZINC_FINGER_C2H2_2"/>
    <property type="match status" value="2"/>
</dbReference>
<accession>A0A921UZU6</accession>
<dbReference type="GO" id="GO:0008270">
    <property type="term" value="F:zinc ion binding"/>
    <property type="evidence" value="ECO:0007669"/>
    <property type="project" value="UniProtKB-KW"/>
</dbReference>
<dbReference type="PANTHER" id="PTHR46326">
    <property type="entry name" value="ZINC FINGER PROTEIN ZAT1-RELATED"/>
    <property type="match status" value="1"/>
</dbReference>
<dbReference type="PANTHER" id="PTHR46326:SF2">
    <property type="entry name" value="ZINC FINGER PROTEIN ZAT1-RELATED"/>
    <property type="match status" value="1"/>
</dbReference>
<dbReference type="PROSITE" id="PS00028">
    <property type="entry name" value="ZINC_FINGER_C2H2_1"/>
    <property type="match status" value="2"/>
</dbReference>
<dbReference type="SUPFAM" id="SSF57667">
    <property type="entry name" value="beta-beta-alpha zinc fingers"/>
    <property type="match status" value="1"/>
</dbReference>
<keyword evidence="1" id="KW-0479">Metal-binding</keyword>
<evidence type="ECO:0000256" key="2">
    <source>
        <dbReference type="SAM" id="MobiDB-lite"/>
    </source>
</evidence>
<keyword evidence="1" id="KW-0863">Zinc-finger</keyword>
<dbReference type="InterPro" id="IPR036236">
    <property type="entry name" value="Znf_C2H2_sf"/>
</dbReference>
<dbReference type="Proteomes" id="UP000807115">
    <property type="component" value="Chromosome 1"/>
</dbReference>
<evidence type="ECO:0000259" key="3">
    <source>
        <dbReference type="PROSITE" id="PS50157"/>
    </source>
</evidence>
<feature type="compositionally biased region" description="Basic residues" evidence="2">
    <location>
        <begin position="126"/>
        <end position="137"/>
    </location>
</feature>
<protein>
    <recommendedName>
        <fullName evidence="3">C2H2-type domain-containing protein</fullName>
    </recommendedName>
</protein>
<feature type="compositionally biased region" description="Pro residues" evidence="2">
    <location>
        <begin position="336"/>
        <end position="345"/>
    </location>
</feature>
<dbReference type="GO" id="GO:0006355">
    <property type="term" value="P:regulation of DNA-templated transcription"/>
    <property type="evidence" value="ECO:0007669"/>
    <property type="project" value="InterPro"/>
</dbReference>
<keyword evidence="1" id="KW-0862">Zinc</keyword>
<feature type="compositionally biased region" description="Low complexity" evidence="2">
    <location>
        <begin position="39"/>
        <end position="59"/>
    </location>
</feature>
<feature type="compositionally biased region" description="Low complexity" evidence="2">
    <location>
        <begin position="92"/>
        <end position="106"/>
    </location>
</feature>
<dbReference type="SMART" id="SM00355">
    <property type="entry name" value="ZnF_C2H2"/>
    <property type="match status" value="3"/>
</dbReference>
<sequence>MDRHTCKLCFRRFHNGRALGGHMRSHVMAASAAAFHSPLLSRQPQSPPLSLSLASTSSTEMGDDKPSAQQKPPPTPCVVREGTKKRFDDSPGFSSRGRAARGGESSVVQDGESDTESSSPRFAVVSRRRSKRARRRAPPPAVVVASDDPEQPAASSVSDAMPVEDVAMSLVMLSRDSWTRSSRSGRGDPASSEAVQRQNNDHDDDDDDGVRSFVGVGADDADHHEHEDDDVVARPPRGGRHHQCGVCRKVFRSYQALGGHRASIKKGKGGCVPVPVPVPPPAAPSSSKSHCRAENNGPAPAVHECPFCFRVFESGQALGGHKRAHMPSSAAGAGAPAPPTTPSPRTPAAKCGDSSGSFDLNVPAAATDDDFELSAVYDTEFGGGRQ</sequence>
<feature type="domain" description="C2H2-type" evidence="3">
    <location>
        <begin position="4"/>
        <end position="31"/>
    </location>
</feature>
<feature type="region of interest" description="Disordered" evidence="2">
    <location>
        <begin position="320"/>
        <end position="363"/>
    </location>
</feature>
<feature type="region of interest" description="Disordered" evidence="2">
    <location>
        <begin position="39"/>
        <end position="161"/>
    </location>
</feature>
<organism evidence="4 5">
    <name type="scientific">Sorghum bicolor</name>
    <name type="common">Sorghum</name>
    <name type="synonym">Sorghum vulgare</name>
    <dbReference type="NCBI Taxonomy" id="4558"/>
    <lineage>
        <taxon>Eukaryota</taxon>
        <taxon>Viridiplantae</taxon>
        <taxon>Streptophyta</taxon>
        <taxon>Embryophyta</taxon>
        <taxon>Tracheophyta</taxon>
        <taxon>Spermatophyta</taxon>
        <taxon>Magnoliopsida</taxon>
        <taxon>Liliopsida</taxon>
        <taxon>Poales</taxon>
        <taxon>Poaceae</taxon>
        <taxon>PACMAD clade</taxon>
        <taxon>Panicoideae</taxon>
        <taxon>Andropogonodae</taxon>
        <taxon>Andropogoneae</taxon>
        <taxon>Sorghinae</taxon>
        <taxon>Sorghum</taxon>
    </lineage>
</organism>
<feature type="domain" description="C2H2-type" evidence="3">
    <location>
        <begin position="303"/>
        <end position="330"/>
    </location>
</feature>
<evidence type="ECO:0000313" key="5">
    <source>
        <dbReference type="Proteomes" id="UP000807115"/>
    </source>
</evidence>
<reference evidence="4" key="2">
    <citation type="submission" date="2020-10" db="EMBL/GenBank/DDBJ databases">
        <authorList>
            <person name="Cooper E.A."/>
            <person name="Brenton Z.W."/>
            <person name="Flinn B.S."/>
            <person name="Jenkins J."/>
            <person name="Shu S."/>
            <person name="Flowers D."/>
            <person name="Luo F."/>
            <person name="Wang Y."/>
            <person name="Xia P."/>
            <person name="Barry K."/>
            <person name="Daum C."/>
            <person name="Lipzen A."/>
            <person name="Yoshinaga Y."/>
            <person name="Schmutz J."/>
            <person name="Saski C."/>
            <person name="Vermerris W."/>
            <person name="Kresovich S."/>
        </authorList>
    </citation>
    <scope>NUCLEOTIDE SEQUENCE</scope>
</reference>
<evidence type="ECO:0000313" key="4">
    <source>
        <dbReference type="EMBL" id="KAG0549898.1"/>
    </source>
</evidence>
<dbReference type="InterPro" id="IPR013087">
    <property type="entry name" value="Znf_C2H2_type"/>
</dbReference>
<proteinExistence type="predicted"/>
<feature type="region of interest" description="Disordered" evidence="2">
    <location>
        <begin position="177"/>
        <end position="242"/>
    </location>
</feature>
<comment type="caution">
    <text evidence="4">The sequence shown here is derived from an EMBL/GenBank/DDBJ whole genome shotgun (WGS) entry which is preliminary data.</text>
</comment>
<gene>
    <name evidence="4" type="ORF">BDA96_01G294000</name>
</gene>
<dbReference type="EMBL" id="CM027680">
    <property type="protein sequence ID" value="KAG0549898.1"/>
    <property type="molecule type" value="Genomic_DNA"/>
</dbReference>
<dbReference type="InterPro" id="IPR044303">
    <property type="entry name" value="ZAT1/4/9"/>
</dbReference>
<reference evidence="4" key="1">
    <citation type="journal article" date="2019" name="BMC Genomics">
        <title>A new reference genome for Sorghum bicolor reveals high levels of sequence similarity between sweet and grain genotypes: implications for the genetics of sugar metabolism.</title>
        <authorList>
            <person name="Cooper E.A."/>
            <person name="Brenton Z.W."/>
            <person name="Flinn B.S."/>
            <person name="Jenkins J."/>
            <person name="Shu S."/>
            <person name="Flowers D."/>
            <person name="Luo F."/>
            <person name="Wang Y."/>
            <person name="Xia P."/>
            <person name="Barry K."/>
            <person name="Daum C."/>
            <person name="Lipzen A."/>
            <person name="Yoshinaga Y."/>
            <person name="Schmutz J."/>
            <person name="Saski C."/>
            <person name="Vermerris W."/>
            <person name="Kresovich S."/>
        </authorList>
    </citation>
    <scope>NUCLEOTIDE SEQUENCE</scope>
</reference>
<name>A0A921UZU6_SORBI</name>